<feature type="compositionally biased region" description="Basic and acidic residues" evidence="1">
    <location>
        <begin position="1"/>
        <end position="10"/>
    </location>
</feature>
<dbReference type="AlphaFoldDB" id="A0A194YP70"/>
<keyword evidence="3" id="KW-1185">Reference proteome</keyword>
<dbReference type="EMBL" id="CM000763">
    <property type="protein sequence ID" value="KXG29992.1"/>
    <property type="molecule type" value="Genomic_DNA"/>
</dbReference>
<evidence type="ECO:0000313" key="3">
    <source>
        <dbReference type="Proteomes" id="UP000000768"/>
    </source>
</evidence>
<dbReference type="Gramene" id="KXG29992">
    <property type="protein sequence ID" value="KXG29992"/>
    <property type="gene ID" value="SORBI_3004G120300"/>
</dbReference>
<reference evidence="3" key="2">
    <citation type="journal article" date="2018" name="Plant J.">
        <title>The Sorghum bicolor reference genome: improved assembly, gene annotations, a transcriptome atlas, and signatures of genome organization.</title>
        <authorList>
            <person name="McCormick R.F."/>
            <person name="Truong S.K."/>
            <person name="Sreedasyam A."/>
            <person name="Jenkins J."/>
            <person name="Shu S."/>
            <person name="Sims D."/>
            <person name="Kennedy M."/>
            <person name="Amirebrahimi M."/>
            <person name="Weers B.D."/>
            <person name="McKinley B."/>
            <person name="Mattison A."/>
            <person name="Morishige D.T."/>
            <person name="Grimwood J."/>
            <person name="Schmutz J."/>
            <person name="Mullet J.E."/>
        </authorList>
    </citation>
    <scope>NUCLEOTIDE SEQUENCE [LARGE SCALE GENOMIC DNA]</scope>
    <source>
        <strain evidence="3">cv. BTx623</strain>
    </source>
</reference>
<reference evidence="2 3" key="1">
    <citation type="journal article" date="2009" name="Nature">
        <title>The Sorghum bicolor genome and the diversification of grasses.</title>
        <authorList>
            <person name="Paterson A.H."/>
            <person name="Bowers J.E."/>
            <person name="Bruggmann R."/>
            <person name="Dubchak I."/>
            <person name="Grimwood J."/>
            <person name="Gundlach H."/>
            <person name="Haberer G."/>
            <person name="Hellsten U."/>
            <person name="Mitros T."/>
            <person name="Poliakov A."/>
            <person name="Schmutz J."/>
            <person name="Spannagl M."/>
            <person name="Tang H."/>
            <person name="Wang X."/>
            <person name="Wicker T."/>
            <person name="Bharti A.K."/>
            <person name="Chapman J."/>
            <person name="Feltus F.A."/>
            <person name="Gowik U."/>
            <person name="Grigoriev I.V."/>
            <person name="Lyons E."/>
            <person name="Maher C.A."/>
            <person name="Martis M."/>
            <person name="Narechania A."/>
            <person name="Otillar R.P."/>
            <person name="Penning B.W."/>
            <person name="Salamov A.A."/>
            <person name="Wang Y."/>
            <person name="Zhang L."/>
            <person name="Carpita N.C."/>
            <person name="Freeling M."/>
            <person name="Gingle A.R."/>
            <person name="Hash C.T."/>
            <person name="Keller B."/>
            <person name="Klein P."/>
            <person name="Kresovich S."/>
            <person name="McCann M.C."/>
            <person name="Ming R."/>
            <person name="Peterson D.G."/>
            <person name="Mehboob-ur-Rahman"/>
            <person name="Ware D."/>
            <person name="Westhoff P."/>
            <person name="Mayer K.F."/>
            <person name="Messing J."/>
            <person name="Rokhsar D.S."/>
        </authorList>
    </citation>
    <scope>NUCLEOTIDE SEQUENCE [LARGE SCALE GENOMIC DNA]</scope>
    <source>
        <strain evidence="3">cv. BTx623</strain>
    </source>
</reference>
<feature type="region of interest" description="Disordered" evidence="1">
    <location>
        <begin position="1"/>
        <end position="56"/>
    </location>
</feature>
<evidence type="ECO:0000313" key="2">
    <source>
        <dbReference type="EMBL" id="KXG29992.1"/>
    </source>
</evidence>
<accession>A0A194YP70</accession>
<protein>
    <submittedName>
        <fullName evidence="2">Uncharacterized protein</fullName>
    </submittedName>
</protein>
<dbReference type="InParanoid" id="A0A194YP70"/>
<dbReference type="OMA" id="WIFVRSR"/>
<dbReference type="Proteomes" id="UP000000768">
    <property type="component" value="Chromosome 4"/>
</dbReference>
<feature type="compositionally biased region" description="Basic residues" evidence="1">
    <location>
        <begin position="19"/>
        <end position="29"/>
    </location>
</feature>
<sequence length="160" mass="17197">MAAGVHDRISGRGIAGGSRRFHQNIRGHRVVGGDSGVGEVGGGDRRKLGVHGGRIDGQGSQIGRERGWNLVRGRRIGRGGFRINSQVDLYAPDSEDEDAMEVAAEVAPGMKVAAEAPPAVELPREVQARLEMVLATIDPVYHDVFISLYKVIVPAFFKCN</sequence>
<name>A0A194YP70_SORBI</name>
<proteinExistence type="predicted"/>
<evidence type="ECO:0000256" key="1">
    <source>
        <dbReference type="SAM" id="MobiDB-lite"/>
    </source>
</evidence>
<organism evidence="2 3">
    <name type="scientific">Sorghum bicolor</name>
    <name type="common">Sorghum</name>
    <name type="synonym">Sorghum vulgare</name>
    <dbReference type="NCBI Taxonomy" id="4558"/>
    <lineage>
        <taxon>Eukaryota</taxon>
        <taxon>Viridiplantae</taxon>
        <taxon>Streptophyta</taxon>
        <taxon>Embryophyta</taxon>
        <taxon>Tracheophyta</taxon>
        <taxon>Spermatophyta</taxon>
        <taxon>Magnoliopsida</taxon>
        <taxon>Liliopsida</taxon>
        <taxon>Poales</taxon>
        <taxon>Poaceae</taxon>
        <taxon>PACMAD clade</taxon>
        <taxon>Panicoideae</taxon>
        <taxon>Andropogonodae</taxon>
        <taxon>Andropogoneae</taxon>
        <taxon>Sorghinae</taxon>
        <taxon>Sorghum</taxon>
    </lineage>
</organism>
<gene>
    <name evidence="2" type="ORF">SORBI_3004G120300</name>
</gene>